<dbReference type="AlphaFoldDB" id="A0AAD6S5S4"/>
<evidence type="ECO:0000313" key="3">
    <source>
        <dbReference type="Proteomes" id="UP001218188"/>
    </source>
</evidence>
<name>A0AAD6S5S4_9AGAR</name>
<feature type="signal peptide" evidence="1">
    <location>
        <begin position="1"/>
        <end position="22"/>
    </location>
</feature>
<comment type="caution">
    <text evidence="2">The sequence shown here is derived from an EMBL/GenBank/DDBJ whole genome shotgun (WGS) entry which is preliminary data.</text>
</comment>
<evidence type="ECO:0000313" key="2">
    <source>
        <dbReference type="EMBL" id="KAJ7021754.1"/>
    </source>
</evidence>
<gene>
    <name evidence="2" type="ORF">C8F04DRAFT_1140001</name>
</gene>
<dbReference type="Proteomes" id="UP001218188">
    <property type="component" value="Unassembled WGS sequence"/>
</dbReference>
<protein>
    <submittedName>
        <fullName evidence="2">Polysaccharide lyase</fullName>
    </submittedName>
</protein>
<accession>A0AAD6S5S4</accession>
<proteinExistence type="predicted"/>
<keyword evidence="1" id="KW-0732">Signal</keyword>
<dbReference type="EMBL" id="JARJCM010000224">
    <property type="protein sequence ID" value="KAJ7021754.1"/>
    <property type="molecule type" value="Genomic_DNA"/>
</dbReference>
<sequence length="259" mass="28793">MQLMLILNAVLAVLAASASTSATQTFANRGTVPAGWDETQVEHEGTISQVTNIVYGTNGGTAIKATQSYDPGYTGRYHSEAHHFQGYHRGDEGFYGFAFRLQEDWQFSPAQSYNLAQFIADFSDTGCDDFMPSSMVWIVGNQLASRVKTNTVCAQVTTEFMNLATVSAGTWHKVEIQANWQNDGTGYYKLWFDGVEVLAEFNIDTTIDDTREFQFRVGLYANGWFDDGGMLGTQPLRQVWYDQIGIGSVFADADPDQWS</sequence>
<dbReference type="Pfam" id="PF14099">
    <property type="entry name" value="Polysacc_lyase"/>
    <property type="match status" value="1"/>
</dbReference>
<feature type="chain" id="PRO_5042018915" evidence="1">
    <location>
        <begin position="23"/>
        <end position="259"/>
    </location>
</feature>
<evidence type="ECO:0000256" key="1">
    <source>
        <dbReference type="SAM" id="SignalP"/>
    </source>
</evidence>
<keyword evidence="2" id="KW-0456">Lyase</keyword>
<dbReference type="Gene3D" id="2.60.120.200">
    <property type="match status" value="1"/>
</dbReference>
<reference evidence="2" key="1">
    <citation type="submission" date="2023-03" db="EMBL/GenBank/DDBJ databases">
        <title>Massive genome expansion in bonnet fungi (Mycena s.s.) driven by repeated elements and novel gene families across ecological guilds.</title>
        <authorList>
            <consortium name="Lawrence Berkeley National Laboratory"/>
            <person name="Harder C.B."/>
            <person name="Miyauchi S."/>
            <person name="Viragh M."/>
            <person name="Kuo A."/>
            <person name="Thoen E."/>
            <person name="Andreopoulos B."/>
            <person name="Lu D."/>
            <person name="Skrede I."/>
            <person name="Drula E."/>
            <person name="Henrissat B."/>
            <person name="Morin E."/>
            <person name="Kohler A."/>
            <person name="Barry K."/>
            <person name="LaButti K."/>
            <person name="Morin E."/>
            <person name="Salamov A."/>
            <person name="Lipzen A."/>
            <person name="Mereny Z."/>
            <person name="Hegedus B."/>
            <person name="Baldrian P."/>
            <person name="Stursova M."/>
            <person name="Weitz H."/>
            <person name="Taylor A."/>
            <person name="Grigoriev I.V."/>
            <person name="Nagy L.G."/>
            <person name="Martin F."/>
            <person name="Kauserud H."/>
        </authorList>
    </citation>
    <scope>NUCLEOTIDE SEQUENCE</scope>
    <source>
        <strain evidence="2">CBHHK200</strain>
    </source>
</reference>
<keyword evidence="3" id="KW-1185">Reference proteome</keyword>
<dbReference type="InterPro" id="IPR025975">
    <property type="entry name" value="Polysacc_lyase"/>
</dbReference>
<organism evidence="2 3">
    <name type="scientific">Mycena alexandri</name>
    <dbReference type="NCBI Taxonomy" id="1745969"/>
    <lineage>
        <taxon>Eukaryota</taxon>
        <taxon>Fungi</taxon>
        <taxon>Dikarya</taxon>
        <taxon>Basidiomycota</taxon>
        <taxon>Agaricomycotina</taxon>
        <taxon>Agaricomycetes</taxon>
        <taxon>Agaricomycetidae</taxon>
        <taxon>Agaricales</taxon>
        <taxon>Marasmiineae</taxon>
        <taxon>Mycenaceae</taxon>
        <taxon>Mycena</taxon>
    </lineage>
</organism>
<dbReference type="GO" id="GO:0016829">
    <property type="term" value="F:lyase activity"/>
    <property type="evidence" value="ECO:0007669"/>
    <property type="project" value="UniProtKB-KW"/>
</dbReference>